<keyword evidence="3" id="KW-1185">Reference proteome</keyword>
<name>S7RI21_GLOTA</name>
<dbReference type="GeneID" id="19302081"/>
<evidence type="ECO:0000313" key="3">
    <source>
        <dbReference type="Proteomes" id="UP000030669"/>
    </source>
</evidence>
<dbReference type="KEGG" id="gtr:GLOTRDRAFT_130329"/>
<dbReference type="RefSeq" id="XP_007867303.1">
    <property type="nucleotide sequence ID" value="XM_007869112.1"/>
</dbReference>
<organism evidence="2 3">
    <name type="scientific">Gloeophyllum trabeum (strain ATCC 11539 / FP-39264 / Madison 617)</name>
    <name type="common">Brown rot fungus</name>
    <dbReference type="NCBI Taxonomy" id="670483"/>
    <lineage>
        <taxon>Eukaryota</taxon>
        <taxon>Fungi</taxon>
        <taxon>Dikarya</taxon>
        <taxon>Basidiomycota</taxon>
        <taxon>Agaricomycotina</taxon>
        <taxon>Agaricomycetes</taxon>
        <taxon>Gloeophyllales</taxon>
        <taxon>Gloeophyllaceae</taxon>
        <taxon>Gloeophyllum</taxon>
    </lineage>
</organism>
<dbReference type="Proteomes" id="UP000030669">
    <property type="component" value="Unassembled WGS sequence"/>
</dbReference>
<proteinExistence type="predicted"/>
<protein>
    <submittedName>
        <fullName evidence="2">Uncharacterized protein</fullName>
    </submittedName>
</protein>
<reference evidence="2 3" key="1">
    <citation type="journal article" date="2012" name="Science">
        <title>The Paleozoic origin of enzymatic lignin decomposition reconstructed from 31 fungal genomes.</title>
        <authorList>
            <person name="Floudas D."/>
            <person name="Binder M."/>
            <person name="Riley R."/>
            <person name="Barry K."/>
            <person name="Blanchette R.A."/>
            <person name="Henrissat B."/>
            <person name="Martinez A.T."/>
            <person name="Otillar R."/>
            <person name="Spatafora J.W."/>
            <person name="Yadav J.S."/>
            <person name="Aerts A."/>
            <person name="Benoit I."/>
            <person name="Boyd A."/>
            <person name="Carlson A."/>
            <person name="Copeland A."/>
            <person name="Coutinho P.M."/>
            <person name="de Vries R.P."/>
            <person name="Ferreira P."/>
            <person name="Findley K."/>
            <person name="Foster B."/>
            <person name="Gaskell J."/>
            <person name="Glotzer D."/>
            <person name="Gorecki P."/>
            <person name="Heitman J."/>
            <person name="Hesse C."/>
            <person name="Hori C."/>
            <person name="Igarashi K."/>
            <person name="Jurgens J.A."/>
            <person name="Kallen N."/>
            <person name="Kersten P."/>
            <person name="Kohler A."/>
            <person name="Kuees U."/>
            <person name="Kumar T.K.A."/>
            <person name="Kuo A."/>
            <person name="LaButti K."/>
            <person name="Larrondo L.F."/>
            <person name="Lindquist E."/>
            <person name="Ling A."/>
            <person name="Lombard V."/>
            <person name="Lucas S."/>
            <person name="Lundell T."/>
            <person name="Martin R."/>
            <person name="McLaughlin D.J."/>
            <person name="Morgenstern I."/>
            <person name="Morin E."/>
            <person name="Murat C."/>
            <person name="Nagy L.G."/>
            <person name="Nolan M."/>
            <person name="Ohm R.A."/>
            <person name="Patyshakuliyeva A."/>
            <person name="Rokas A."/>
            <person name="Ruiz-Duenas F.J."/>
            <person name="Sabat G."/>
            <person name="Salamov A."/>
            <person name="Samejima M."/>
            <person name="Schmutz J."/>
            <person name="Slot J.C."/>
            <person name="St John F."/>
            <person name="Stenlid J."/>
            <person name="Sun H."/>
            <person name="Sun S."/>
            <person name="Syed K."/>
            <person name="Tsang A."/>
            <person name="Wiebenga A."/>
            <person name="Young D."/>
            <person name="Pisabarro A."/>
            <person name="Eastwood D.C."/>
            <person name="Martin F."/>
            <person name="Cullen D."/>
            <person name="Grigoriev I.V."/>
            <person name="Hibbett D.S."/>
        </authorList>
    </citation>
    <scope>NUCLEOTIDE SEQUENCE [LARGE SCALE GENOMIC DNA]</scope>
    <source>
        <strain evidence="2 3">ATCC 11539</strain>
    </source>
</reference>
<dbReference type="HOGENOM" id="CLU_1815998_0_0_1"/>
<gene>
    <name evidence="2" type="ORF">GLOTRDRAFT_130329</name>
</gene>
<evidence type="ECO:0000256" key="1">
    <source>
        <dbReference type="SAM" id="MobiDB-lite"/>
    </source>
</evidence>
<dbReference type="EMBL" id="KB469304">
    <property type="protein sequence ID" value="EPQ53930.1"/>
    <property type="molecule type" value="Genomic_DNA"/>
</dbReference>
<accession>S7RI21</accession>
<feature type="region of interest" description="Disordered" evidence="1">
    <location>
        <begin position="46"/>
        <end position="72"/>
    </location>
</feature>
<sequence>MASGRGWLDRGQAITARWEFPREARRVERVVRPFVAAAKAPTRTSAARLGEICPGRGTLESPPPRNGSRAHWPISSEIAPDLAPCDALPRHVDARASRVREPARLRARALVSGPSSLLFASLALREAGASPKNASSPIDAIS</sequence>
<dbReference type="AlphaFoldDB" id="S7RI21"/>
<evidence type="ECO:0000313" key="2">
    <source>
        <dbReference type="EMBL" id="EPQ53930.1"/>
    </source>
</evidence>